<keyword evidence="4" id="KW-0408">Iron</keyword>
<dbReference type="PROSITE" id="PS00088">
    <property type="entry name" value="SOD_MN"/>
    <property type="match status" value="1"/>
</dbReference>
<dbReference type="EMBL" id="CP069450">
    <property type="protein sequence ID" value="QRO48700.1"/>
    <property type="molecule type" value="Genomic_DNA"/>
</dbReference>
<dbReference type="GO" id="GO:0046872">
    <property type="term" value="F:metal ion binding"/>
    <property type="evidence" value="ECO:0007669"/>
    <property type="project" value="UniProtKB-KW"/>
</dbReference>
<keyword evidence="17" id="KW-1185">Reference proteome</keyword>
<dbReference type="InterPro" id="IPR019831">
    <property type="entry name" value="Mn/Fe_SOD_N"/>
</dbReference>
<gene>
    <name evidence="11" type="ORF">DWW18_11335</name>
    <name evidence="13" type="ORF">DWZ68_06020</name>
    <name evidence="12" type="ORF">DXA50_01875</name>
    <name evidence="10" type="ORF">I6J59_12150</name>
</gene>
<proteinExistence type="inferred from homology"/>
<dbReference type="PIRSF" id="PIRSF000349">
    <property type="entry name" value="SODismutase"/>
    <property type="match status" value="1"/>
</dbReference>
<dbReference type="SUPFAM" id="SSF54719">
    <property type="entry name" value="Fe,Mn superoxide dismutase (SOD), C-terminal domain"/>
    <property type="match status" value="1"/>
</dbReference>
<evidence type="ECO:0000256" key="6">
    <source>
        <dbReference type="PIRSR" id="PIRSR000349-1"/>
    </source>
</evidence>
<evidence type="ECO:0000256" key="4">
    <source>
        <dbReference type="ARBA" id="ARBA00023004"/>
    </source>
</evidence>
<evidence type="ECO:0000313" key="10">
    <source>
        <dbReference type="EMBL" id="QRO48700.1"/>
    </source>
</evidence>
<dbReference type="OrthoDB" id="9803125at2"/>
<name>A0A415QMT1_9BACT</name>
<evidence type="ECO:0000259" key="8">
    <source>
        <dbReference type="Pfam" id="PF00081"/>
    </source>
</evidence>
<reference evidence="10 17" key="2">
    <citation type="submission" date="2021-02" db="EMBL/GenBank/DDBJ databases">
        <title>FDA dAtabase for Regulatory Grade micrObial Sequences (FDA-ARGOS): Supporting development and validation of Infectious Disease Dx tests.</title>
        <authorList>
            <person name="Carlson P."/>
            <person name="Fischbach M."/>
            <person name="Hastie J."/>
            <person name="Bilen M."/>
            <person name="Cheng A."/>
            <person name="Tallon L."/>
            <person name="Sadzewicz L."/>
            <person name="Zhao X."/>
            <person name="Boylan J."/>
            <person name="Ott S."/>
            <person name="Bowen H."/>
            <person name="Vavikolanu K."/>
            <person name="Mehta A."/>
            <person name="Aluvathingal J."/>
            <person name="Nadendla S."/>
            <person name="Yan Y."/>
            <person name="Sichtig H."/>
        </authorList>
    </citation>
    <scope>NUCLEOTIDE SEQUENCE [LARGE SCALE GENOMIC DNA]</scope>
    <source>
        <strain evidence="10 17">FDAARGOS_1229</strain>
    </source>
</reference>
<dbReference type="Pfam" id="PF02777">
    <property type="entry name" value="Sod_Fe_C"/>
    <property type="match status" value="1"/>
</dbReference>
<feature type="binding site" evidence="6">
    <location>
        <position position="187"/>
    </location>
    <ligand>
        <name>Mn(2+)</name>
        <dbReference type="ChEBI" id="CHEBI:29035"/>
    </ligand>
</feature>
<feature type="binding site" evidence="6">
    <location>
        <position position="51"/>
    </location>
    <ligand>
        <name>Mn(2+)</name>
        <dbReference type="ChEBI" id="CHEBI:29035"/>
    </ligand>
</feature>
<dbReference type="Pfam" id="PF00081">
    <property type="entry name" value="Sod_Fe_N"/>
    <property type="match status" value="1"/>
</dbReference>
<evidence type="ECO:0000259" key="9">
    <source>
        <dbReference type="Pfam" id="PF02777"/>
    </source>
</evidence>
<dbReference type="Proteomes" id="UP000283589">
    <property type="component" value="Unassembled WGS sequence"/>
</dbReference>
<keyword evidence="3 7" id="KW-0560">Oxidoreductase</keyword>
<dbReference type="PANTHER" id="PTHR42769:SF3">
    <property type="entry name" value="SUPEROXIDE DISMUTASE [FE] 2, CHLOROPLASTIC"/>
    <property type="match status" value="1"/>
</dbReference>
<evidence type="ECO:0000256" key="3">
    <source>
        <dbReference type="ARBA" id="ARBA00023002"/>
    </source>
</evidence>
<dbReference type="PRINTS" id="PR01703">
    <property type="entry name" value="MNSODISMTASE"/>
</dbReference>
<evidence type="ECO:0000256" key="7">
    <source>
        <dbReference type="RuleBase" id="RU000414"/>
    </source>
</evidence>
<dbReference type="STRING" id="1121130.GCA_000519105_00069"/>
<dbReference type="FunFam" id="1.10.287.990:FF:000002">
    <property type="entry name" value="Superoxide dismutase"/>
    <property type="match status" value="1"/>
</dbReference>
<dbReference type="Proteomes" id="UP000654720">
    <property type="component" value="Chromosome"/>
</dbReference>
<dbReference type="GO" id="GO:0004784">
    <property type="term" value="F:superoxide dismutase activity"/>
    <property type="evidence" value="ECO:0007669"/>
    <property type="project" value="UniProtKB-EC"/>
</dbReference>
<evidence type="ECO:0000313" key="13">
    <source>
        <dbReference type="EMBL" id="RHM45474.1"/>
    </source>
</evidence>
<dbReference type="InterPro" id="IPR019833">
    <property type="entry name" value="Mn/Fe_SOD_BS"/>
</dbReference>
<evidence type="ECO:0000256" key="5">
    <source>
        <dbReference type="ARBA" id="ARBA00049204"/>
    </source>
</evidence>
<dbReference type="GO" id="GO:0005737">
    <property type="term" value="C:cytoplasm"/>
    <property type="evidence" value="ECO:0007669"/>
    <property type="project" value="UniProtKB-ARBA"/>
</dbReference>
<dbReference type="EMBL" id="QRZA01000014">
    <property type="protein sequence ID" value="RGV33196.1"/>
    <property type="molecule type" value="Genomic_DNA"/>
</dbReference>
<evidence type="ECO:0000313" key="16">
    <source>
        <dbReference type="Proteomes" id="UP000286063"/>
    </source>
</evidence>
<dbReference type="SUPFAM" id="SSF46609">
    <property type="entry name" value="Fe,Mn superoxide dismutase (SOD), N-terminal domain"/>
    <property type="match status" value="1"/>
</dbReference>
<dbReference type="Gene3D" id="3.55.40.20">
    <property type="entry name" value="Iron/manganese superoxide dismutase, C-terminal domain"/>
    <property type="match status" value="1"/>
</dbReference>
<evidence type="ECO:0000256" key="2">
    <source>
        <dbReference type="ARBA" id="ARBA00022723"/>
    </source>
</evidence>
<feature type="binding site" evidence="6">
    <location>
        <position position="183"/>
    </location>
    <ligand>
        <name>Mn(2+)</name>
        <dbReference type="ChEBI" id="CHEBI:29035"/>
    </ligand>
</feature>
<evidence type="ECO:0000256" key="1">
    <source>
        <dbReference type="ARBA" id="ARBA00008714"/>
    </source>
</evidence>
<evidence type="ECO:0000313" key="14">
    <source>
        <dbReference type="Proteomes" id="UP000283589"/>
    </source>
</evidence>
<comment type="similarity">
    <text evidence="1 7">Belongs to the iron/manganese superoxide dismutase family.</text>
</comment>
<dbReference type="InterPro" id="IPR036314">
    <property type="entry name" value="SOD_C_sf"/>
</dbReference>
<dbReference type="Proteomes" id="UP000286063">
    <property type="component" value="Unassembled WGS sequence"/>
</dbReference>
<dbReference type="EMBL" id="QSCR01000002">
    <property type="protein sequence ID" value="RGY20835.1"/>
    <property type="molecule type" value="Genomic_DNA"/>
</dbReference>
<comment type="function">
    <text evidence="7">Destroys radicals which are normally produced within the cells and which are toxic to biological systems.</text>
</comment>
<feature type="domain" description="Manganese/iron superoxide dismutase C-terminal" evidence="9">
    <location>
        <begin position="115"/>
        <end position="216"/>
    </location>
</feature>
<evidence type="ECO:0000313" key="15">
    <source>
        <dbReference type="Proteomes" id="UP000286038"/>
    </source>
</evidence>
<dbReference type="EC" id="1.15.1.1" evidence="7"/>
<dbReference type="RefSeq" id="WP_084569379.1">
    <property type="nucleotide sequence ID" value="NZ_CATLGH010000054.1"/>
</dbReference>
<evidence type="ECO:0000313" key="12">
    <source>
        <dbReference type="EMBL" id="RGY20835.1"/>
    </source>
</evidence>
<dbReference type="InterPro" id="IPR001189">
    <property type="entry name" value="Mn/Fe_SOD"/>
</dbReference>
<evidence type="ECO:0000313" key="17">
    <source>
        <dbReference type="Proteomes" id="UP000654720"/>
    </source>
</evidence>
<dbReference type="FunFam" id="3.55.40.20:FF:000001">
    <property type="entry name" value="Superoxide dismutase"/>
    <property type="match status" value="1"/>
</dbReference>
<dbReference type="PANTHER" id="PTHR42769">
    <property type="entry name" value="SUPEROXIDE DISMUTASE"/>
    <property type="match status" value="1"/>
</dbReference>
<dbReference type="EMBL" id="QRPV01000004">
    <property type="protein sequence ID" value="RHM45474.1"/>
    <property type="molecule type" value="Genomic_DNA"/>
</dbReference>
<dbReference type="Proteomes" id="UP000286038">
    <property type="component" value="Unassembled WGS sequence"/>
</dbReference>
<accession>A0A415QMT1</accession>
<sequence>MKTEEYKELDVLMSSEVINTKGEDNKFKLPSLPYKENALEPYISERTIQYHHGKHLATYITNLNNLIVGTEFEKMCLEGIVTKSEGGIFNNAAQTYNHIFYFETFQPHNAAQVVPTGKIKELIDKSFGSFDAFKEAFAKAATTLFGSGWAWLVADKSGKLEIVQTGNADTPLKHGKKPILTIDVWEHAYYLDTQNARPKYIENYWNIINWDVVNKRLLSSTK</sequence>
<feature type="domain" description="Manganese/iron superoxide dismutase N-terminal" evidence="8">
    <location>
        <begin position="26"/>
        <end position="105"/>
    </location>
</feature>
<evidence type="ECO:0000313" key="11">
    <source>
        <dbReference type="EMBL" id="RGV33196.1"/>
    </source>
</evidence>
<dbReference type="Gene3D" id="1.10.287.990">
    <property type="entry name" value="Fe,Mn superoxide dismutase (SOD) domain"/>
    <property type="match status" value="1"/>
</dbReference>
<dbReference type="InterPro" id="IPR036324">
    <property type="entry name" value="Mn/Fe_SOD_N_sf"/>
</dbReference>
<dbReference type="AlphaFoldDB" id="A0A415QMT1"/>
<comment type="catalytic activity">
    <reaction evidence="5 7">
        <text>2 superoxide + 2 H(+) = H2O2 + O2</text>
        <dbReference type="Rhea" id="RHEA:20696"/>
        <dbReference type="ChEBI" id="CHEBI:15378"/>
        <dbReference type="ChEBI" id="CHEBI:15379"/>
        <dbReference type="ChEBI" id="CHEBI:16240"/>
        <dbReference type="ChEBI" id="CHEBI:18421"/>
        <dbReference type="EC" id="1.15.1.1"/>
    </reaction>
</comment>
<organism evidence="13 15">
    <name type="scientific">Butyricimonas virosa</name>
    <dbReference type="NCBI Taxonomy" id="544645"/>
    <lineage>
        <taxon>Bacteria</taxon>
        <taxon>Pseudomonadati</taxon>
        <taxon>Bacteroidota</taxon>
        <taxon>Bacteroidia</taxon>
        <taxon>Bacteroidales</taxon>
        <taxon>Odoribacteraceae</taxon>
        <taxon>Butyricimonas</taxon>
    </lineage>
</organism>
<reference evidence="14 15" key="1">
    <citation type="submission" date="2018-08" db="EMBL/GenBank/DDBJ databases">
        <title>A genome reference for cultivated species of the human gut microbiota.</title>
        <authorList>
            <person name="Zou Y."/>
            <person name="Xue W."/>
            <person name="Luo G."/>
        </authorList>
    </citation>
    <scope>NUCLEOTIDE SEQUENCE [LARGE SCALE GENOMIC DNA]</scope>
    <source>
        <strain evidence="11 14">AF14-49</strain>
        <strain evidence="13 15">AF34-33</strain>
        <strain evidence="12 16">OF02-7</strain>
    </source>
</reference>
<protein>
    <recommendedName>
        <fullName evidence="7">Superoxide dismutase</fullName>
        <ecNumber evidence="7">1.15.1.1</ecNumber>
    </recommendedName>
</protein>
<feature type="binding site" evidence="6">
    <location>
        <position position="98"/>
    </location>
    <ligand>
        <name>Mn(2+)</name>
        <dbReference type="ChEBI" id="CHEBI:29035"/>
    </ligand>
</feature>
<dbReference type="InterPro" id="IPR019832">
    <property type="entry name" value="Mn/Fe_SOD_C"/>
</dbReference>
<keyword evidence="2 6" id="KW-0479">Metal-binding</keyword>